<feature type="non-terminal residue" evidence="10">
    <location>
        <position position="658"/>
    </location>
</feature>
<evidence type="ECO:0000256" key="7">
    <source>
        <dbReference type="ARBA" id="ARBA00023268"/>
    </source>
</evidence>
<protein>
    <recommendedName>
        <fullName evidence="9">Reverse transcriptase domain-containing protein</fullName>
    </recommendedName>
</protein>
<dbReference type="PANTHER" id="PTHR37984:SF5">
    <property type="entry name" value="PROTEIN NYNRIN-LIKE"/>
    <property type="match status" value="1"/>
</dbReference>
<accession>A0A4Y9XJF8</accession>
<evidence type="ECO:0000256" key="2">
    <source>
        <dbReference type="ARBA" id="ARBA00022695"/>
    </source>
</evidence>
<dbReference type="InterPro" id="IPR000477">
    <property type="entry name" value="RT_dom"/>
</dbReference>
<feature type="region of interest" description="Disordered" evidence="8">
    <location>
        <begin position="105"/>
        <end position="128"/>
    </location>
</feature>
<dbReference type="GO" id="GO:0003964">
    <property type="term" value="F:RNA-directed DNA polymerase activity"/>
    <property type="evidence" value="ECO:0007669"/>
    <property type="project" value="UniProtKB-KW"/>
</dbReference>
<comment type="caution">
    <text evidence="10">The sequence shown here is derived from an EMBL/GenBank/DDBJ whole genome shotgun (WGS) entry which is preliminary data.</text>
</comment>
<organism evidence="10 11">
    <name type="scientific">Rhodofomes roseus</name>
    <dbReference type="NCBI Taxonomy" id="34475"/>
    <lineage>
        <taxon>Eukaryota</taxon>
        <taxon>Fungi</taxon>
        <taxon>Dikarya</taxon>
        <taxon>Basidiomycota</taxon>
        <taxon>Agaricomycotina</taxon>
        <taxon>Agaricomycetes</taxon>
        <taxon>Polyporales</taxon>
        <taxon>Rhodofomes</taxon>
    </lineage>
</organism>
<name>A0A4Y9XJF8_9APHY</name>
<evidence type="ECO:0000256" key="3">
    <source>
        <dbReference type="ARBA" id="ARBA00022722"/>
    </source>
</evidence>
<evidence type="ECO:0000259" key="9">
    <source>
        <dbReference type="PROSITE" id="PS50878"/>
    </source>
</evidence>
<dbReference type="FunFam" id="3.30.70.270:FF:000020">
    <property type="entry name" value="Transposon Tf2-6 polyprotein-like Protein"/>
    <property type="match status" value="1"/>
</dbReference>
<dbReference type="EMBL" id="SEKV01001627">
    <property type="protein sequence ID" value="TFY50194.1"/>
    <property type="molecule type" value="Genomic_DNA"/>
</dbReference>
<dbReference type="GO" id="GO:0016787">
    <property type="term" value="F:hydrolase activity"/>
    <property type="evidence" value="ECO:0007669"/>
    <property type="project" value="UniProtKB-KW"/>
</dbReference>
<dbReference type="Proteomes" id="UP000298390">
    <property type="component" value="Unassembled WGS sequence"/>
</dbReference>
<keyword evidence="3" id="KW-0540">Nuclease</keyword>
<dbReference type="CDD" id="cd09274">
    <property type="entry name" value="RNase_HI_RT_Ty3"/>
    <property type="match status" value="1"/>
</dbReference>
<dbReference type="PANTHER" id="PTHR37984">
    <property type="entry name" value="PROTEIN CBG26694"/>
    <property type="match status" value="1"/>
</dbReference>
<dbReference type="AlphaFoldDB" id="A0A4Y9XJF8"/>
<dbReference type="Pfam" id="PF00078">
    <property type="entry name" value="RVT_1"/>
    <property type="match status" value="1"/>
</dbReference>
<evidence type="ECO:0000313" key="10">
    <source>
        <dbReference type="EMBL" id="TFY50194.1"/>
    </source>
</evidence>
<evidence type="ECO:0000313" key="11">
    <source>
        <dbReference type="Proteomes" id="UP000298390"/>
    </source>
</evidence>
<dbReference type="InterPro" id="IPR043502">
    <property type="entry name" value="DNA/RNA_pol_sf"/>
</dbReference>
<dbReference type="SUPFAM" id="SSF56672">
    <property type="entry name" value="DNA/RNA polymerases"/>
    <property type="match status" value="1"/>
</dbReference>
<dbReference type="Pfam" id="PF17917">
    <property type="entry name" value="RT_RNaseH"/>
    <property type="match status" value="1"/>
</dbReference>
<dbReference type="Pfam" id="PF17919">
    <property type="entry name" value="RT_RNaseH_2"/>
    <property type="match status" value="1"/>
</dbReference>
<evidence type="ECO:0000256" key="6">
    <source>
        <dbReference type="ARBA" id="ARBA00022918"/>
    </source>
</evidence>
<evidence type="ECO:0000256" key="8">
    <source>
        <dbReference type="SAM" id="MobiDB-lite"/>
    </source>
</evidence>
<dbReference type="GO" id="GO:0004519">
    <property type="term" value="F:endonuclease activity"/>
    <property type="evidence" value="ECO:0007669"/>
    <property type="project" value="UniProtKB-KW"/>
</dbReference>
<proteinExistence type="predicted"/>
<keyword evidence="5" id="KW-0378">Hydrolase</keyword>
<dbReference type="InterPro" id="IPR050951">
    <property type="entry name" value="Retrovirus_Pol_polyprotein"/>
</dbReference>
<dbReference type="InterPro" id="IPR041373">
    <property type="entry name" value="RT_RNaseH"/>
</dbReference>
<feature type="non-terminal residue" evidence="10">
    <location>
        <position position="1"/>
    </location>
</feature>
<evidence type="ECO:0000256" key="5">
    <source>
        <dbReference type="ARBA" id="ARBA00022801"/>
    </source>
</evidence>
<reference evidence="10 11" key="1">
    <citation type="submission" date="2019-01" db="EMBL/GenBank/DDBJ databases">
        <title>Genome sequencing of the rare red list fungi Fomitopsis rosea.</title>
        <authorList>
            <person name="Buettner E."/>
            <person name="Kellner H."/>
        </authorList>
    </citation>
    <scope>NUCLEOTIDE SEQUENCE [LARGE SCALE GENOMIC DNA]</scope>
    <source>
        <strain evidence="10 11">DSM 105464</strain>
    </source>
</reference>
<keyword evidence="4" id="KW-0255">Endonuclease</keyword>
<gene>
    <name evidence="10" type="ORF">EVJ58_g11147</name>
</gene>
<dbReference type="CDD" id="cd01647">
    <property type="entry name" value="RT_LTR"/>
    <property type="match status" value="1"/>
</dbReference>
<evidence type="ECO:0000256" key="4">
    <source>
        <dbReference type="ARBA" id="ARBA00022759"/>
    </source>
</evidence>
<dbReference type="PROSITE" id="PS50878">
    <property type="entry name" value="RT_POL"/>
    <property type="match status" value="1"/>
</dbReference>
<keyword evidence="7" id="KW-0511">Multifunctional enzyme</keyword>
<dbReference type="STRING" id="34475.A0A4Y9XJF8"/>
<keyword evidence="1" id="KW-0808">Transferase</keyword>
<evidence type="ECO:0000256" key="1">
    <source>
        <dbReference type="ARBA" id="ARBA00022679"/>
    </source>
</evidence>
<keyword evidence="6" id="KW-0695">RNA-directed DNA polymerase</keyword>
<dbReference type="InterPro" id="IPR041577">
    <property type="entry name" value="RT_RNaseH_2"/>
</dbReference>
<dbReference type="InterPro" id="IPR043128">
    <property type="entry name" value="Rev_trsase/Diguanyl_cyclase"/>
</dbReference>
<feature type="domain" description="Reverse transcriptase" evidence="9">
    <location>
        <begin position="180"/>
        <end position="420"/>
    </location>
</feature>
<keyword evidence="2" id="KW-0548">Nucleotidyltransferase</keyword>
<dbReference type="Gene3D" id="3.10.10.10">
    <property type="entry name" value="HIV Type 1 Reverse Transcriptase, subunit A, domain 1"/>
    <property type="match status" value="1"/>
</dbReference>
<sequence>PVPVRLPLGVQSQWFIEKTVLGQSDGTFLLTTPTLIDTDHLYVPVTNPTDRPYMIREGETLGLLHAPEGYFADSTPELLVHAQSAQTFIRGASGTLPAEVNDKGAAEDIDDQWGPKTAELPDPESYPSSELEKLLDIGPEWPEEHRERLIRMLRANQAAFAFDGRLGHNPTEVEIKLQPEAKPVSLPMYSASPAKREVIDKQHEAWLNLDVIEPSNSPWGAPVLIAYRNGKPRLCVDYRRLNAVTVPDEFPIPRQNEILQSLSGAQVLTSLDALSGFTQLTVADNDREKTAFRTHRGLFQFKRLPFGLRNGPSAFQRVMQGVLAPYLWLFALVYIDDIVVYSRSWSEHIEHLDKVLKAIISSGITLSPPKCHFGYTSILLLGQKVSRLGFSTHHEKVRAVLELARPKRVPDLQTFLGMTVYFSSYIPYYSFIVSPLFELLRKDHKWDWTAECEVAWQQAKSVLQSAPVLAHAAAGNPYRLYTDASDIALGACLQQVQPIRVGDLKGTRAYERLSKAFGEGSPVPCLTARISNKFDDCPPAGQWASSLDETTVHVERVIAYWSRTCKPAERNYSATEREALAAKDGLVRFQPFIEGEQVTLITDHAALQWARTYENTNRRLAAWGAVFAAYLPNLDIVHRAGRVHSNVDPLSRLPREPP</sequence>
<dbReference type="Gene3D" id="3.30.70.270">
    <property type="match status" value="2"/>
</dbReference>